<gene>
    <name evidence="1" type="ORF">CHR90_18640</name>
</gene>
<proteinExistence type="predicted"/>
<sequence length="104" mass="11375">MSGINDREKAFETKFAQDETLRFKVVARRNKLLGLWAAEKLGEADADAYAKTVVAADFDRPGDDDVLEKVAADFTKKGIAIDAATIRSEMTRLLAVAKEQVAGE</sequence>
<protein>
    <recommendedName>
        <fullName evidence="3">Aldolase</fullName>
    </recommendedName>
</protein>
<reference evidence="1 2" key="1">
    <citation type="submission" date="2017-07" db="EMBL/GenBank/DDBJ databases">
        <title>Elstera cyanobacteriorum sp. nov., a novel bacterium isolated from cyanobacterial aggregates in a eutrophic lake.</title>
        <authorList>
            <person name="Cai H."/>
        </authorList>
    </citation>
    <scope>NUCLEOTIDE SEQUENCE [LARGE SCALE GENOMIC DNA]</scope>
    <source>
        <strain evidence="1 2">TH019</strain>
    </source>
</reference>
<dbReference type="PIRSF" id="PIRSF031780">
    <property type="entry name" value="UCP031780"/>
    <property type="match status" value="1"/>
</dbReference>
<keyword evidence="2" id="KW-1185">Reference proteome</keyword>
<organism evidence="1 2">
    <name type="scientific">Elstera cyanobacteriorum</name>
    <dbReference type="NCBI Taxonomy" id="2022747"/>
    <lineage>
        <taxon>Bacteria</taxon>
        <taxon>Pseudomonadati</taxon>
        <taxon>Pseudomonadota</taxon>
        <taxon>Alphaproteobacteria</taxon>
        <taxon>Rhodospirillales</taxon>
        <taxon>Rhodospirillaceae</taxon>
        <taxon>Elstera</taxon>
    </lineage>
</organism>
<evidence type="ECO:0000313" key="1">
    <source>
        <dbReference type="EMBL" id="OYQ16980.1"/>
    </source>
</evidence>
<evidence type="ECO:0008006" key="3">
    <source>
        <dbReference type="Google" id="ProtNLM"/>
    </source>
</evidence>
<dbReference type="EMBL" id="NOXS01000035">
    <property type="protein sequence ID" value="OYQ16980.1"/>
    <property type="molecule type" value="Genomic_DNA"/>
</dbReference>
<dbReference type="OrthoDB" id="9810387at2"/>
<dbReference type="Proteomes" id="UP000216361">
    <property type="component" value="Unassembled WGS sequence"/>
</dbReference>
<dbReference type="AlphaFoldDB" id="A0A255XL21"/>
<name>A0A255XL21_9PROT</name>
<comment type="caution">
    <text evidence="1">The sequence shown here is derived from an EMBL/GenBank/DDBJ whole genome shotgun (WGS) entry which is preliminary data.</text>
</comment>
<dbReference type="InterPro" id="IPR009945">
    <property type="entry name" value="ATPase_inh_sub_z"/>
</dbReference>
<dbReference type="InterPro" id="IPR038293">
    <property type="entry name" value="ATPase_inh_sub_z_sf"/>
</dbReference>
<dbReference type="Gene3D" id="1.10.790.20">
    <property type="entry name" value="Domain of unknown function DUF1476"/>
    <property type="match status" value="1"/>
</dbReference>
<evidence type="ECO:0000313" key="2">
    <source>
        <dbReference type="Proteomes" id="UP000216361"/>
    </source>
</evidence>
<dbReference type="RefSeq" id="WP_094410617.1">
    <property type="nucleotide sequence ID" value="NZ_BMJZ01000003.1"/>
</dbReference>
<accession>A0A255XL21</accession>
<dbReference type="Pfam" id="PF07345">
    <property type="entry name" value="ATPaseInh_sub_z"/>
    <property type="match status" value="1"/>
</dbReference>